<feature type="chain" id="PRO_5046314849" evidence="1">
    <location>
        <begin position="25"/>
        <end position="114"/>
    </location>
</feature>
<organism evidence="2 3">
    <name type="scientific">Streptomyces gibsoniae</name>
    <dbReference type="NCBI Taxonomy" id="3075529"/>
    <lineage>
        <taxon>Bacteria</taxon>
        <taxon>Bacillati</taxon>
        <taxon>Actinomycetota</taxon>
        <taxon>Actinomycetes</taxon>
        <taxon>Kitasatosporales</taxon>
        <taxon>Streptomycetaceae</taxon>
        <taxon>Streptomyces</taxon>
    </lineage>
</organism>
<gene>
    <name evidence="2" type="ORF">RM764_30430</name>
</gene>
<keyword evidence="3" id="KW-1185">Reference proteome</keyword>
<evidence type="ECO:0000313" key="2">
    <source>
        <dbReference type="EMBL" id="MDT0467269.1"/>
    </source>
</evidence>
<feature type="signal peptide" evidence="1">
    <location>
        <begin position="1"/>
        <end position="24"/>
    </location>
</feature>
<comment type="caution">
    <text evidence="2">The sequence shown here is derived from an EMBL/GenBank/DDBJ whole genome shotgun (WGS) entry which is preliminary data.</text>
</comment>
<dbReference type="EMBL" id="JAVREY010000050">
    <property type="protein sequence ID" value="MDT0467269.1"/>
    <property type="molecule type" value="Genomic_DNA"/>
</dbReference>
<protein>
    <submittedName>
        <fullName evidence="2">Uncharacterized protein</fullName>
    </submittedName>
</protein>
<evidence type="ECO:0000256" key="1">
    <source>
        <dbReference type="SAM" id="SignalP"/>
    </source>
</evidence>
<name>A0ABU2U220_9ACTN</name>
<accession>A0ABU2U220</accession>
<dbReference type="InterPro" id="IPR006311">
    <property type="entry name" value="TAT_signal"/>
</dbReference>
<dbReference type="RefSeq" id="WP_311698728.1">
    <property type="nucleotide sequence ID" value="NZ_JAVREY010000050.1"/>
</dbReference>
<keyword evidence="1" id="KW-0732">Signal</keyword>
<dbReference type="PROSITE" id="PS51318">
    <property type="entry name" value="TAT"/>
    <property type="match status" value="1"/>
</dbReference>
<proteinExistence type="predicted"/>
<sequence>MNKLVRRIATATAALAVAGGALFAAGGSATAAAPPPDARVTARSGVAVGTGTTGVHHGGYAGDGSDDYGRQSSRWDTLVWNRAMCDRFYPWIWDQLQTFGYVSRLSPQDFTKRN</sequence>
<evidence type="ECO:0000313" key="3">
    <source>
        <dbReference type="Proteomes" id="UP001183809"/>
    </source>
</evidence>
<dbReference type="Proteomes" id="UP001183809">
    <property type="component" value="Unassembled WGS sequence"/>
</dbReference>
<reference evidence="3" key="1">
    <citation type="submission" date="2023-07" db="EMBL/GenBank/DDBJ databases">
        <title>30 novel species of actinomycetes from the DSMZ collection.</title>
        <authorList>
            <person name="Nouioui I."/>
        </authorList>
    </citation>
    <scope>NUCLEOTIDE SEQUENCE [LARGE SCALE GENOMIC DNA]</scope>
    <source>
        <strain evidence="3">DSM 41699</strain>
    </source>
</reference>